<dbReference type="EMBL" id="HBFP01011493">
    <property type="protein sequence ID" value="CAD8823908.1"/>
    <property type="molecule type" value="Transcribed_RNA"/>
</dbReference>
<evidence type="ECO:0000313" key="2">
    <source>
        <dbReference type="EMBL" id="CAD8823908.1"/>
    </source>
</evidence>
<dbReference type="SUPFAM" id="SSF53474">
    <property type="entry name" value="alpha/beta-Hydrolases"/>
    <property type="match status" value="1"/>
</dbReference>
<proteinExistence type="predicted"/>
<dbReference type="PANTHER" id="PTHR20908">
    <property type="entry name" value="LD15586P"/>
    <property type="match status" value="1"/>
</dbReference>
<dbReference type="InterPro" id="IPR029058">
    <property type="entry name" value="AB_hydrolase_fold"/>
</dbReference>
<dbReference type="AlphaFoldDB" id="A0A7S0ZKA6"/>
<evidence type="ECO:0008006" key="3">
    <source>
        <dbReference type="Google" id="ProtNLM"/>
    </source>
</evidence>
<accession>A0A7S0ZKA6</accession>
<dbReference type="GO" id="GO:0017171">
    <property type="term" value="F:serine hydrolase activity"/>
    <property type="evidence" value="ECO:0007669"/>
    <property type="project" value="TreeGrafter"/>
</dbReference>
<gene>
    <name evidence="2" type="ORF">TOLI1172_LOCUS8307</name>
</gene>
<dbReference type="Pfam" id="PF05705">
    <property type="entry name" value="DUF829"/>
    <property type="match status" value="1"/>
</dbReference>
<dbReference type="InterPro" id="IPR008547">
    <property type="entry name" value="DUF829_TMEM53"/>
</dbReference>
<organism evidence="2">
    <name type="scientific">Timspurckia oligopyrenoides</name>
    <dbReference type="NCBI Taxonomy" id="708627"/>
    <lineage>
        <taxon>Eukaryota</taxon>
        <taxon>Rhodophyta</taxon>
        <taxon>Bangiophyceae</taxon>
        <taxon>Porphyridiales</taxon>
        <taxon>Porphyridiaceae</taxon>
        <taxon>Timspurckia</taxon>
    </lineage>
</organism>
<dbReference type="Gene3D" id="3.40.50.1820">
    <property type="entry name" value="alpha/beta hydrolase"/>
    <property type="match status" value="1"/>
</dbReference>
<feature type="compositionally biased region" description="Gly residues" evidence="1">
    <location>
        <begin position="82"/>
        <end position="113"/>
    </location>
</feature>
<feature type="region of interest" description="Disordered" evidence="1">
    <location>
        <begin position="79"/>
        <end position="113"/>
    </location>
</feature>
<sequence length="426" mass="45642">MDRNVGFVANVAGVRMGLNNQSANNLSSCDVAVPSSSRVGTVVGNSSATKRVNSALSVSSVSARTVSLTTRSGYLVEDALMGGSGNGGSNDSRGNGGSGDDSSESGGGESGGSGDGLGLSPLWFVVGLRGKSLVTMLGSAGLVGVGGFMVARNLASLVSSVCEEADFITDEKGNAEERPLVIMLSWMGARKRHLERYKKYYGDMGYDVVLYLNGLGAALVPAMSQEQACRVAKLIERQPEGRPVIVHAFSIGTGIYGVLLDRIRDDAKMVEKLGNHVAGVIFDSGPAHIFPKDVAKGLYTVCPLLSKKMWSMAASVFFWATQARKSFGQAEAALANFQFPAPQLYFYSKDDHVVSNLQESVNHFIQENSRRGVEIQKQVWENSRHTAHLIMHPEEYMENLSSFLEKCLEQKRGQLGMAAAVAKLQQ</sequence>
<evidence type="ECO:0000256" key="1">
    <source>
        <dbReference type="SAM" id="MobiDB-lite"/>
    </source>
</evidence>
<reference evidence="2" key="1">
    <citation type="submission" date="2021-01" db="EMBL/GenBank/DDBJ databases">
        <authorList>
            <person name="Corre E."/>
            <person name="Pelletier E."/>
            <person name="Niang G."/>
            <person name="Scheremetjew M."/>
            <person name="Finn R."/>
            <person name="Kale V."/>
            <person name="Holt S."/>
            <person name="Cochrane G."/>
            <person name="Meng A."/>
            <person name="Brown T."/>
            <person name="Cohen L."/>
        </authorList>
    </citation>
    <scope>NUCLEOTIDE SEQUENCE</scope>
    <source>
        <strain evidence="2">CCMP3278</strain>
    </source>
</reference>
<name>A0A7S0ZKA6_9RHOD</name>
<dbReference type="PANTHER" id="PTHR20908:SF1">
    <property type="entry name" value="LD15586P"/>
    <property type="match status" value="1"/>
</dbReference>
<protein>
    <recommendedName>
        <fullName evidence="3">Transmembrane protein 53</fullName>
    </recommendedName>
</protein>